<reference evidence="7 8" key="1">
    <citation type="journal article" date="2019" name="Int. J. Syst. Evol. Microbiol.">
        <title>The Global Catalogue of Microorganisms (GCM) 10K type strain sequencing project: providing services to taxonomists for standard genome sequencing and annotation.</title>
        <authorList>
            <consortium name="The Broad Institute Genomics Platform"/>
            <consortium name="The Broad Institute Genome Sequencing Center for Infectious Disease"/>
            <person name="Wu L."/>
            <person name="Ma J."/>
        </authorList>
    </citation>
    <scope>NUCLEOTIDE SEQUENCE [LARGE SCALE GENOMIC DNA]</scope>
    <source>
        <strain evidence="7 8">JCM 13378</strain>
    </source>
</reference>
<keyword evidence="8" id="KW-1185">Reference proteome</keyword>
<dbReference type="PANTHER" id="PTHR43124">
    <property type="entry name" value="PURINE EFFLUX PUMP PBUE"/>
    <property type="match status" value="1"/>
</dbReference>
<protein>
    <submittedName>
        <fullName evidence="7">MFS transporter</fullName>
    </submittedName>
</protein>
<proteinExistence type="predicted"/>
<feature type="transmembrane region" description="Helical" evidence="6">
    <location>
        <begin position="275"/>
        <end position="293"/>
    </location>
</feature>
<feature type="transmembrane region" description="Helical" evidence="6">
    <location>
        <begin position="144"/>
        <end position="161"/>
    </location>
</feature>
<evidence type="ECO:0000256" key="1">
    <source>
        <dbReference type="ARBA" id="ARBA00004651"/>
    </source>
</evidence>
<feature type="transmembrane region" description="Helical" evidence="6">
    <location>
        <begin position="111"/>
        <end position="132"/>
    </location>
</feature>
<keyword evidence="3 6" id="KW-0812">Transmembrane</keyword>
<feature type="transmembrane region" description="Helical" evidence="6">
    <location>
        <begin position="332"/>
        <end position="356"/>
    </location>
</feature>
<comment type="caution">
    <text evidence="7">The sequence shown here is derived from an EMBL/GenBank/DDBJ whole genome shotgun (WGS) entry which is preliminary data.</text>
</comment>
<feature type="transmembrane region" description="Helical" evidence="6">
    <location>
        <begin position="58"/>
        <end position="78"/>
    </location>
</feature>
<accession>A0ABN0WLI3</accession>
<evidence type="ECO:0000256" key="6">
    <source>
        <dbReference type="SAM" id="Phobius"/>
    </source>
</evidence>
<evidence type="ECO:0000313" key="7">
    <source>
        <dbReference type="EMBL" id="GAA0341103.1"/>
    </source>
</evidence>
<evidence type="ECO:0000313" key="8">
    <source>
        <dbReference type="Proteomes" id="UP001501757"/>
    </source>
</evidence>
<evidence type="ECO:0000256" key="4">
    <source>
        <dbReference type="ARBA" id="ARBA00022989"/>
    </source>
</evidence>
<dbReference type="InterPro" id="IPR011701">
    <property type="entry name" value="MFS"/>
</dbReference>
<keyword evidence="5 6" id="KW-0472">Membrane</keyword>
<keyword evidence="4 6" id="KW-1133">Transmembrane helix</keyword>
<evidence type="ECO:0000256" key="5">
    <source>
        <dbReference type="ARBA" id="ARBA00023136"/>
    </source>
</evidence>
<dbReference type="RefSeq" id="WP_343840669.1">
    <property type="nucleotide sequence ID" value="NZ_BAAAEI010000001.1"/>
</dbReference>
<dbReference type="PANTHER" id="PTHR43124:SF10">
    <property type="entry name" value="PURINE EFFLUX PUMP PBUE"/>
    <property type="match status" value="1"/>
</dbReference>
<dbReference type="InterPro" id="IPR050189">
    <property type="entry name" value="MFS_Efflux_Transporters"/>
</dbReference>
<feature type="transmembrane region" description="Helical" evidence="6">
    <location>
        <begin position="299"/>
        <end position="320"/>
    </location>
</feature>
<sequence>MNSQALTLTKYHVAPAGAPAKIFLAFLATAGIFYINIMPALVSGLIDDLGFSNQQAGYISSANLYGASLGALAAVALVRRIHWKQWSFVLLLGILVLDFASIYLTQPVMLAALRFLHGLVGGLLVGIGFAVISRTGDADRAFGYLLFIQWGFGGLGLMYLPGLVPDYGVAVLFYALMLFTAVTLLMLPFLPDFAIAQTRPASTGEFRPGKALLLTLTAIFLFQAANMGLFAYVIGLGRNKGLTLEYISPALALASWIALAGSALVIALGTKHGRTRPLLIGILITALATWLLHYSGYHWVYGGFNILIGITWAFALPYLFGMCSELDPSGKLAALGGFCSKMGLASGPLVAGILLGENNYTAVINAAAVGLLLCAAAAIWPARGLDSASRKPD</sequence>
<dbReference type="Proteomes" id="UP001501757">
    <property type="component" value="Unassembled WGS sequence"/>
</dbReference>
<evidence type="ECO:0000256" key="3">
    <source>
        <dbReference type="ARBA" id="ARBA00022692"/>
    </source>
</evidence>
<gene>
    <name evidence="7" type="ORF">GCM10009092_02040</name>
</gene>
<feature type="transmembrane region" description="Helical" evidence="6">
    <location>
        <begin position="85"/>
        <end position="105"/>
    </location>
</feature>
<evidence type="ECO:0000256" key="2">
    <source>
        <dbReference type="ARBA" id="ARBA00022475"/>
    </source>
</evidence>
<feature type="transmembrane region" description="Helical" evidence="6">
    <location>
        <begin position="362"/>
        <end position="382"/>
    </location>
</feature>
<feature type="transmembrane region" description="Helical" evidence="6">
    <location>
        <begin position="246"/>
        <end position="268"/>
    </location>
</feature>
<dbReference type="InterPro" id="IPR036259">
    <property type="entry name" value="MFS_trans_sf"/>
</dbReference>
<keyword evidence="2" id="KW-1003">Cell membrane</keyword>
<feature type="transmembrane region" description="Helical" evidence="6">
    <location>
        <begin position="167"/>
        <end position="190"/>
    </location>
</feature>
<feature type="transmembrane region" description="Helical" evidence="6">
    <location>
        <begin position="21"/>
        <end position="46"/>
    </location>
</feature>
<comment type="subcellular location">
    <subcellularLocation>
        <location evidence="1">Cell membrane</location>
        <topology evidence="1">Multi-pass membrane protein</topology>
    </subcellularLocation>
</comment>
<dbReference type="EMBL" id="BAAAEI010000001">
    <property type="protein sequence ID" value="GAA0341103.1"/>
    <property type="molecule type" value="Genomic_DNA"/>
</dbReference>
<organism evidence="7 8">
    <name type="scientific">Bowmanella denitrificans</name>
    <dbReference type="NCBI Taxonomy" id="366582"/>
    <lineage>
        <taxon>Bacteria</taxon>
        <taxon>Pseudomonadati</taxon>
        <taxon>Pseudomonadota</taxon>
        <taxon>Gammaproteobacteria</taxon>
        <taxon>Alteromonadales</taxon>
        <taxon>Alteromonadaceae</taxon>
        <taxon>Bowmanella</taxon>
    </lineage>
</organism>
<dbReference type="SUPFAM" id="SSF103473">
    <property type="entry name" value="MFS general substrate transporter"/>
    <property type="match status" value="1"/>
</dbReference>
<feature type="transmembrane region" description="Helical" evidence="6">
    <location>
        <begin position="211"/>
        <end position="234"/>
    </location>
</feature>
<dbReference type="Pfam" id="PF07690">
    <property type="entry name" value="MFS_1"/>
    <property type="match status" value="1"/>
</dbReference>
<name>A0ABN0WLI3_9ALTE</name>
<dbReference type="Gene3D" id="1.20.1250.20">
    <property type="entry name" value="MFS general substrate transporter like domains"/>
    <property type="match status" value="1"/>
</dbReference>